<protein>
    <recommendedName>
        <fullName evidence="4">Bromo domain-containing protein</fullName>
    </recommendedName>
</protein>
<keyword evidence="1 2" id="KW-0103">Bromodomain</keyword>
<feature type="compositionally biased region" description="Basic residues" evidence="3">
    <location>
        <begin position="1"/>
        <end position="16"/>
    </location>
</feature>
<dbReference type="Proteomes" id="UP001190926">
    <property type="component" value="Unassembled WGS sequence"/>
</dbReference>
<feature type="compositionally biased region" description="Acidic residues" evidence="3">
    <location>
        <begin position="37"/>
        <end position="57"/>
    </location>
</feature>
<dbReference type="AlphaFoldDB" id="A0AAD4IZH2"/>
<reference evidence="5 6" key="1">
    <citation type="journal article" date="2021" name="Nat. Commun.">
        <title>Incipient diploidization of the medicinal plant Perilla within 10,000 years.</title>
        <authorList>
            <person name="Zhang Y."/>
            <person name="Shen Q."/>
            <person name="Leng L."/>
            <person name="Zhang D."/>
            <person name="Chen S."/>
            <person name="Shi Y."/>
            <person name="Ning Z."/>
            <person name="Chen S."/>
        </authorList>
    </citation>
    <scope>NUCLEOTIDE SEQUENCE [LARGE SCALE GENOMIC DNA]</scope>
    <source>
        <strain evidence="6">cv. PC099</strain>
    </source>
</reference>
<evidence type="ECO:0000256" key="3">
    <source>
        <dbReference type="SAM" id="MobiDB-lite"/>
    </source>
</evidence>
<dbReference type="EMBL" id="SDAM02000556">
    <property type="protein sequence ID" value="KAH6823863.1"/>
    <property type="molecule type" value="Genomic_DNA"/>
</dbReference>
<comment type="caution">
    <text evidence="5">The sequence shown here is derived from an EMBL/GenBank/DDBJ whole genome shotgun (WGS) entry which is preliminary data.</text>
</comment>
<accession>A0AAD4IZH2</accession>
<feature type="region of interest" description="Disordered" evidence="3">
    <location>
        <begin position="455"/>
        <end position="515"/>
    </location>
</feature>
<dbReference type="PANTHER" id="PTHR47809">
    <property type="entry name" value="DNA-BINDING BROMODOMAIN-CONTAINING PROTEIN"/>
    <property type="match status" value="1"/>
</dbReference>
<dbReference type="SMART" id="SM00297">
    <property type="entry name" value="BROMO"/>
    <property type="match status" value="1"/>
</dbReference>
<dbReference type="PROSITE" id="PS00633">
    <property type="entry name" value="BROMODOMAIN_1"/>
    <property type="match status" value="1"/>
</dbReference>
<dbReference type="InterPro" id="IPR018359">
    <property type="entry name" value="Bromodomain_CS"/>
</dbReference>
<name>A0AAD4IZH2_PERFH</name>
<evidence type="ECO:0000259" key="4">
    <source>
        <dbReference type="PROSITE" id="PS50014"/>
    </source>
</evidence>
<organism evidence="5 6">
    <name type="scientific">Perilla frutescens var. hirtella</name>
    <name type="common">Perilla citriodora</name>
    <name type="synonym">Perilla setoyensis</name>
    <dbReference type="NCBI Taxonomy" id="608512"/>
    <lineage>
        <taxon>Eukaryota</taxon>
        <taxon>Viridiplantae</taxon>
        <taxon>Streptophyta</taxon>
        <taxon>Embryophyta</taxon>
        <taxon>Tracheophyta</taxon>
        <taxon>Spermatophyta</taxon>
        <taxon>Magnoliopsida</taxon>
        <taxon>eudicotyledons</taxon>
        <taxon>Gunneridae</taxon>
        <taxon>Pentapetalae</taxon>
        <taxon>asterids</taxon>
        <taxon>lamiids</taxon>
        <taxon>Lamiales</taxon>
        <taxon>Lamiaceae</taxon>
        <taxon>Nepetoideae</taxon>
        <taxon>Elsholtzieae</taxon>
        <taxon>Perilla</taxon>
    </lineage>
</organism>
<feature type="compositionally biased region" description="Polar residues" evidence="3">
    <location>
        <begin position="19"/>
        <end position="36"/>
    </location>
</feature>
<feature type="compositionally biased region" description="Polar residues" evidence="3">
    <location>
        <begin position="142"/>
        <end position="160"/>
    </location>
</feature>
<feature type="region of interest" description="Disordered" evidence="3">
    <location>
        <begin position="1"/>
        <end position="193"/>
    </location>
</feature>
<dbReference type="SUPFAM" id="SSF47370">
    <property type="entry name" value="Bromodomain"/>
    <property type="match status" value="1"/>
</dbReference>
<feature type="compositionally biased region" description="Polar residues" evidence="3">
    <location>
        <begin position="102"/>
        <end position="115"/>
    </location>
</feature>
<dbReference type="PRINTS" id="PR00503">
    <property type="entry name" value="BROMODOMAIN"/>
</dbReference>
<dbReference type="Pfam" id="PF00439">
    <property type="entry name" value="Bromodomain"/>
    <property type="match status" value="1"/>
</dbReference>
<dbReference type="InterPro" id="IPR001487">
    <property type="entry name" value="Bromodomain"/>
</dbReference>
<evidence type="ECO:0000256" key="1">
    <source>
        <dbReference type="ARBA" id="ARBA00023117"/>
    </source>
</evidence>
<feature type="compositionally biased region" description="Basic and acidic residues" evidence="3">
    <location>
        <begin position="469"/>
        <end position="478"/>
    </location>
</feature>
<gene>
    <name evidence="5" type="ORF">C2S53_013559</name>
</gene>
<feature type="domain" description="Bromo" evidence="4">
    <location>
        <begin position="221"/>
        <end position="294"/>
    </location>
</feature>
<keyword evidence="6" id="KW-1185">Reference proteome</keyword>
<feature type="compositionally biased region" description="Basic and acidic residues" evidence="3">
    <location>
        <begin position="493"/>
        <end position="502"/>
    </location>
</feature>
<sequence length="645" mass="71617">MKRRRGSKKGRPKKPKLGISTNEVASTAVSLNTEENSALDEFDNDDVDSGMDAEAETETTPSPPPPPQPETLARADTTVGRPHSNIFGKAVYTRVKVKIKTSKTLESQRTSSDAPSHSDTDKSCQQVGSEKQGLPSEKMEDSANSMSETNGGNFGNTTHKPTGIKIKSSRGLGSSSMSPCSNTEPVKGDRVEKKDTQLLLKESKSNEQELRTALEVIRKVMKMDAAEPFNVPVNPVALGIPDYFDVIDTPMDFGTICSNLEKGLKYKNSEDVLMDVQYIWDNCYKYNNRGDYIVELMKRVKKAFNKYWTTAGLFNDQPQESLESIPVKELTPSSEGNTPVNCGAPTLSSKKFHGLKKHKEGCQCAICIMMRRRQEREEVARIVGGPTDLSDDSLGEDIKPERISHEESPFGEYGLSNIENSPDADAEMEKKGQEMKLGHIKDFYIQPNEEDITVSGKREGSQDLQSSHRPGDENDMHHHTPQIGTDGNVSNDTQKETPKQTEDGSSAIDQQRPKDLLDKNQRAKMLANLGYLENPKLLELYGTLFTDNSRSFWSGPHSLVSQKQNGSNCRSSLCSAISSFMNFTYDEIYCISRTLDLFVATTMTCLSELIGKFNPPHKGTTRKAKLVHRHISRQGGLRVASVQVW</sequence>
<dbReference type="InterPro" id="IPR036427">
    <property type="entry name" value="Bromodomain-like_sf"/>
</dbReference>
<dbReference type="PROSITE" id="PS50014">
    <property type="entry name" value="BROMODOMAIN_2"/>
    <property type="match status" value="1"/>
</dbReference>
<feature type="region of interest" description="Disordered" evidence="3">
    <location>
        <begin position="384"/>
        <end position="433"/>
    </location>
</feature>
<evidence type="ECO:0000256" key="2">
    <source>
        <dbReference type="PROSITE-ProRule" id="PRU00035"/>
    </source>
</evidence>
<feature type="compositionally biased region" description="Low complexity" evidence="3">
    <location>
        <begin position="169"/>
        <end position="181"/>
    </location>
</feature>
<evidence type="ECO:0000313" key="5">
    <source>
        <dbReference type="EMBL" id="KAH6823863.1"/>
    </source>
</evidence>
<evidence type="ECO:0000313" key="6">
    <source>
        <dbReference type="Proteomes" id="UP001190926"/>
    </source>
</evidence>
<dbReference type="PANTHER" id="PTHR47809:SF2">
    <property type="entry name" value="DNA-BINDING BROMODOMAIN-CONTAINING PROTEIN"/>
    <property type="match status" value="1"/>
</dbReference>
<proteinExistence type="predicted"/>
<feature type="compositionally biased region" description="Basic and acidic residues" evidence="3">
    <location>
        <begin position="396"/>
        <end position="408"/>
    </location>
</feature>
<feature type="compositionally biased region" description="Polar residues" evidence="3">
    <location>
        <begin position="482"/>
        <end position="492"/>
    </location>
</feature>
<dbReference type="Gene3D" id="1.20.920.10">
    <property type="entry name" value="Bromodomain-like"/>
    <property type="match status" value="1"/>
</dbReference>